<feature type="compositionally biased region" description="Acidic residues" evidence="1">
    <location>
        <begin position="16"/>
        <end position="62"/>
    </location>
</feature>
<feature type="region of interest" description="Disordered" evidence="1">
    <location>
        <begin position="14"/>
        <end position="63"/>
    </location>
</feature>
<dbReference type="EMBL" id="JAGRRH010000002">
    <property type="protein sequence ID" value="KAG7373360.1"/>
    <property type="molecule type" value="Genomic_DNA"/>
</dbReference>
<protein>
    <submittedName>
        <fullName evidence="2">Uncharacterized protein</fullName>
    </submittedName>
</protein>
<comment type="caution">
    <text evidence="2">The sequence shown here is derived from an EMBL/GenBank/DDBJ whole genome shotgun (WGS) entry which is preliminary data.</text>
</comment>
<dbReference type="Proteomes" id="UP000693970">
    <property type="component" value="Unassembled WGS sequence"/>
</dbReference>
<keyword evidence="3" id="KW-1185">Reference proteome</keyword>
<reference evidence="2" key="2">
    <citation type="submission" date="2021-04" db="EMBL/GenBank/DDBJ databases">
        <authorList>
            <person name="Podell S."/>
        </authorList>
    </citation>
    <scope>NUCLEOTIDE SEQUENCE</scope>
    <source>
        <strain evidence="2">Hildebrandi</strain>
    </source>
</reference>
<organism evidence="2 3">
    <name type="scientific">Nitzschia inconspicua</name>
    <dbReference type="NCBI Taxonomy" id="303405"/>
    <lineage>
        <taxon>Eukaryota</taxon>
        <taxon>Sar</taxon>
        <taxon>Stramenopiles</taxon>
        <taxon>Ochrophyta</taxon>
        <taxon>Bacillariophyta</taxon>
        <taxon>Bacillariophyceae</taxon>
        <taxon>Bacillariophycidae</taxon>
        <taxon>Bacillariales</taxon>
        <taxon>Bacillariaceae</taxon>
        <taxon>Nitzschia</taxon>
    </lineage>
</organism>
<proteinExistence type="predicted"/>
<name>A0A9K3Q7L2_9STRA</name>
<sequence length="79" mass="9028">MIKKCAETSLKLFQELEADDEVDSEDDDEGDSQDDDSEISDDNDLEEAPPEDMEEPWTEIEEVQPLKSRFITCGTCILR</sequence>
<evidence type="ECO:0000313" key="2">
    <source>
        <dbReference type="EMBL" id="KAG7373360.1"/>
    </source>
</evidence>
<gene>
    <name evidence="2" type="ORF">IV203_034084</name>
</gene>
<reference evidence="2" key="1">
    <citation type="journal article" date="2021" name="Sci. Rep.">
        <title>Diploid genomic architecture of Nitzschia inconspicua, an elite biomass production diatom.</title>
        <authorList>
            <person name="Oliver A."/>
            <person name="Podell S."/>
            <person name="Pinowska A."/>
            <person name="Traller J.C."/>
            <person name="Smith S.R."/>
            <person name="McClure R."/>
            <person name="Beliaev A."/>
            <person name="Bohutskyi P."/>
            <person name="Hill E.A."/>
            <person name="Rabines A."/>
            <person name="Zheng H."/>
            <person name="Allen L.Z."/>
            <person name="Kuo A."/>
            <person name="Grigoriev I.V."/>
            <person name="Allen A.E."/>
            <person name="Hazlebeck D."/>
            <person name="Allen E.E."/>
        </authorList>
    </citation>
    <scope>NUCLEOTIDE SEQUENCE</scope>
    <source>
        <strain evidence="2">Hildebrandi</strain>
    </source>
</reference>
<evidence type="ECO:0000256" key="1">
    <source>
        <dbReference type="SAM" id="MobiDB-lite"/>
    </source>
</evidence>
<accession>A0A9K3Q7L2</accession>
<dbReference type="AlphaFoldDB" id="A0A9K3Q7L2"/>
<evidence type="ECO:0000313" key="3">
    <source>
        <dbReference type="Proteomes" id="UP000693970"/>
    </source>
</evidence>